<evidence type="ECO:0008006" key="4">
    <source>
        <dbReference type="Google" id="ProtNLM"/>
    </source>
</evidence>
<dbReference type="EMBL" id="JBITGY010000010">
    <property type="protein sequence ID" value="MFI6502828.1"/>
    <property type="molecule type" value="Genomic_DNA"/>
</dbReference>
<organism evidence="2 3">
    <name type="scientific">Nonomuraea typhae</name>
    <dbReference type="NCBI Taxonomy" id="2603600"/>
    <lineage>
        <taxon>Bacteria</taxon>
        <taxon>Bacillati</taxon>
        <taxon>Actinomycetota</taxon>
        <taxon>Actinomycetes</taxon>
        <taxon>Streptosporangiales</taxon>
        <taxon>Streptosporangiaceae</taxon>
        <taxon>Nonomuraea</taxon>
    </lineage>
</organism>
<name>A0ABW7Z407_9ACTN</name>
<feature type="chain" id="PRO_5045656177" description="Subtilisin inhibitor domain-containing protein" evidence="1">
    <location>
        <begin position="28"/>
        <end position="127"/>
    </location>
</feature>
<reference evidence="2 3" key="1">
    <citation type="submission" date="2024-10" db="EMBL/GenBank/DDBJ databases">
        <title>The Natural Products Discovery Center: Release of the First 8490 Sequenced Strains for Exploring Actinobacteria Biosynthetic Diversity.</title>
        <authorList>
            <person name="Kalkreuter E."/>
            <person name="Kautsar S.A."/>
            <person name="Yang D."/>
            <person name="Bader C.D."/>
            <person name="Teijaro C.N."/>
            <person name="Fluegel L."/>
            <person name="Davis C.M."/>
            <person name="Simpson J.R."/>
            <person name="Lauterbach L."/>
            <person name="Steele A.D."/>
            <person name="Gui C."/>
            <person name="Meng S."/>
            <person name="Li G."/>
            <person name="Viehrig K."/>
            <person name="Ye F."/>
            <person name="Su P."/>
            <person name="Kiefer A.F."/>
            <person name="Nichols A."/>
            <person name="Cepeda A.J."/>
            <person name="Yan W."/>
            <person name="Fan B."/>
            <person name="Jiang Y."/>
            <person name="Adhikari A."/>
            <person name="Zheng C.-J."/>
            <person name="Schuster L."/>
            <person name="Cowan T.M."/>
            <person name="Smanski M.J."/>
            <person name="Chevrette M.G."/>
            <person name="De Carvalho L.P.S."/>
            <person name="Shen B."/>
        </authorList>
    </citation>
    <scope>NUCLEOTIDE SEQUENCE [LARGE SCALE GENOMIC DNA]</scope>
    <source>
        <strain evidence="2 3">NPDC050545</strain>
    </source>
</reference>
<proteinExistence type="predicted"/>
<evidence type="ECO:0000256" key="1">
    <source>
        <dbReference type="SAM" id="SignalP"/>
    </source>
</evidence>
<evidence type="ECO:0000313" key="3">
    <source>
        <dbReference type="Proteomes" id="UP001612741"/>
    </source>
</evidence>
<sequence>MKSTLVKAGLAAVLLAGATAAATPAAAASGAAAALRPVNVDCGWVTCSIYFSRSLTKRMTTPYDAAASLSDLCSHVACKAFGAAATVLAFKAKEAAGKNQCLRVRYERFTYKVVGLYSDGSRHCHDS</sequence>
<protein>
    <recommendedName>
        <fullName evidence="4">Subtilisin inhibitor domain-containing protein</fullName>
    </recommendedName>
</protein>
<dbReference type="RefSeq" id="WP_397088384.1">
    <property type="nucleotide sequence ID" value="NZ_JBITGY010000010.1"/>
</dbReference>
<keyword evidence="3" id="KW-1185">Reference proteome</keyword>
<feature type="signal peptide" evidence="1">
    <location>
        <begin position="1"/>
        <end position="27"/>
    </location>
</feature>
<keyword evidence="1" id="KW-0732">Signal</keyword>
<accession>A0ABW7Z407</accession>
<gene>
    <name evidence="2" type="ORF">ACIBG2_36000</name>
</gene>
<evidence type="ECO:0000313" key="2">
    <source>
        <dbReference type="EMBL" id="MFI6502828.1"/>
    </source>
</evidence>
<dbReference type="Proteomes" id="UP001612741">
    <property type="component" value="Unassembled WGS sequence"/>
</dbReference>
<comment type="caution">
    <text evidence="2">The sequence shown here is derived from an EMBL/GenBank/DDBJ whole genome shotgun (WGS) entry which is preliminary data.</text>
</comment>